<comment type="caution">
    <text evidence="3">The sequence shown here is derived from an EMBL/GenBank/DDBJ whole genome shotgun (WGS) entry which is preliminary data.</text>
</comment>
<dbReference type="AlphaFoldDB" id="A0A2P4WWK2"/>
<evidence type="ECO:0000313" key="3">
    <source>
        <dbReference type="EMBL" id="POM57684.1"/>
    </source>
</evidence>
<keyword evidence="2" id="KW-0732">Signal</keyword>
<dbReference type="EMBL" id="NCKW01020573">
    <property type="protein sequence ID" value="POM57684.1"/>
    <property type="molecule type" value="Genomic_DNA"/>
</dbReference>
<feature type="signal peptide" evidence="2">
    <location>
        <begin position="1"/>
        <end position="21"/>
    </location>
</feature>
<feature type="compositionally biased region" description="Polar residues" evidence="1">
    <location>
        <begin position="39"/>
        <end position="50"/>
    </location>
</feature>
<dbReference type="OrthoDB" id="127685at2759"/>
<dbReference type="Proteomes" id="UP000237271">
    <property type="component" value="Unassembled WGS sequence"/>
</dbReference>
<evidence type="ECO:0000313" key="4">
    <source>
        <dbReference type="Proteomes" id="UP000237271"/>
    </source>
</evidence>
<dbReference type="PANTHER" id="PTHR35606">
    <property type="entry name" value="CELLULOSE-BINDING FAMILY II PROTEIN"/>
    <property type="match status" value="1"/>
</dbReference>
<feature type="region of interest" description="Disordered" evidence="1">
    <location>
        <begin position="39"/>
        <end position="365"/>
    </location>
</feature>
<feature type="compositionally biased region" description="Low complexity" evidence="1">
    <location>
        <begin position="258"/>
        <end position="269"/>
    </location>
</feature>
<sequence>MKSRPGSPLFLAALLTATSSAFDFDSKNDVVQTTGTVVPDQATDSLTPPSGVNGFGNFGIPTNPSESTGAGGKDWSSGEFTGNGKQGWPQPAATGGSWPLSPASGGQGQLGWPSNLGGNQGQVGWPSNPGGDHGWGMLSPDCSGSDGGGWTPPGGQEWTPPNGDQSWGTLDPDCSGSNGGGWSPGDGWGTPGSGLIEGGWTPPSGGEGSETLSVDCSGSGAGGFTPGTSTSLGGSTAVEGSQETPGSSMESPTTDAPSTAETSLTSSSTGDQGASQPFSTGTEASLPSGNTEDQGSSLPSPAESSNTGDQTSQTEIATTDGTEAGSTVGADADQTSMLRSSTTTSESETSEVQQQAVAPGGKTAGGDTVKYISTWGAPVVAETGTNLVSAKPTFGKITSKSGGCVIGVPTEYISTKYLDWVWQNRIGPEADTSKKANWNVMANKNWIMDHIVHNKGSMNYCVRWDTDNTLSKEVASKFQGVLERHYNAWNEWLDGYNCWPFKQIKINMVGWATKDASQFEWTGDSMGTIYEGTLDPTDGVPQCPTECYRFYDNVNNQWSDTSACKGEPFDVSFWLKEDIPYGFGYDWGQEVSLNDTMTNLDDKNIMFIGHEIGHGFGLPDFYGMDEKPDQNFPNSIMMAFSSSTITPSDGWMLRRILDHVRDRYNF</sequence>
<feature type="compositionally biased region" description="Polar residues" evidence="1">
    <location>
        <begin position="270"/>
        <end position="325"/>
    </location>
</feature>
<gene>
    <name evidence="3" type="ORF">PHPALM_37775</name>
</gene>
<reference evidence="3 4" key="1">
    <citation type="journal article" date="2017" name="Genome Biol. Evol.">
        <title>Phytophthora megakarya and P. palmivora, closely related causal agents of cacao black pod rot, underwent increases in genome sizes and gene numbers by different mechanisms.</title>
        <authorList>
            <person name="Ali S.S."/>
            <person name="Shao J."/>
            <person name="Lary D.J."/>
            <person name="Kronmiller B."/>
            <person name="Shen D."/>
            <person name="Strem M.D."/>
            <person name="Amoako-Attah I."/>
            <person name="Akrofi A.Y."/>
            <person name="Begoude B.A."/>
            <person name="Ten Hoopen G.M."/>
            <person name="Coulibaly K."/>
            <person name="Kebe B.I."/>
            <person name="Melnick R.L."/>
            <person name="Guiltinan M.J."/>
            <person name="Tyler B.M."/>
            <person name="Meinhardt L.W."/>
            <person name="Bailey B.A."/>
        </authorList>
    </citation>
    <scope>NUCLEOTIDE SEQUENCE [LARGE SCALE GENOMIC DNA]</scope>
    <source>
        <strain evidence="4">sbr112.9</strain>
    </source>
</reference>
<feature type="compositionally biased region" description="Low complexity" evidence="1">
    <location>
        <begin position="226"/>
        <end position="236"/>
    </location>
</feature>
<accession>A0A2P4WWK2</accession>
<organism evidence="3 4">
    <name type="scientific">Phytophthora palmivora</name>
    <dbReference type="NCBI Taxonomy" id="4796"/>
    <lineage>
        <taxon>Eukaryota</taxon>
        <taxon>Sar</taxon>
        <taxon>Stramenopiles</taxon>
        <taxon>Oomycota</taxon>
        <taxon>Peronosporomycetes</taxon>
        <taxon>Peronosporales</taxon>
        <taxon>Peronosporaceae</taxon>
        <taxon>Phytophthora</taxon>
    </lineage>
</organism>
<protein>
    <submittedName>
        <fullName evidence="3">Neutral zinc metallopeptidase, Zn-binding site</fullName>
    </submittedName>
</protein>
<evidence type="ECO:0000256" key="2">
    <source>
        <dbReference type="SAM" id="SignalP"/>
    </source>
</evidence>
<dbReference type="PANTHER" id="PTHR35606:SF4">
    <property type="entry name" value="CELLULOSE-BINDING FAMILY II PROTEIN"/>
    <property type="match status" value="1"/>
</dbReference>
<evidence type="ECO:0000256" key="1">
    <source>
        <dbReference type="SAM" id="MobiDB-lite"/>
    </source>
</evidence>
<feature type="compositionally biased region" description="Low complexity" evidence="1">
    <location>
        <begin position="340"/>
        <end position="351"/>
    </location>
</feature>
<name>A0A2P4WWK2_9STRA</name>
<proteinExistence type="predicted"/>
<keyword evidence="4" id="KW-1185">Reference proteome</keyword>
<feature type="compositionally biased region" description="Gly residues" evidence="1">
    <location>
        <begin position="177"/>
        <end position="197"/>
    </location>
</feature>
<feature type="compositionally biased region" description="Polar residues" evidence="1">
    <location>
        <begin position="238"/>
        <end position="257"/>
    </location>
</feature>
<feature type="chain" id="PRO_5015111389" evidence="2">
    <location>
        <begin position="22"/>
        <end position="666"/>
    </location>
</feature>